<gene>
    <name evidence="1" type="ORF">L1987_71000</name>
</gene>
<dbReference type="Proteomes" id="UP001056120">
    <property type="component" value="Linkage Group LG24"/>
</dbReference>
<dbReference type="EMBL" id="CM042041">
    <property type="protein sequence ID" value="KAI3712443.1"/>
    <property type="molecule type" value="Genomic_DNA"/>
</dbReference>
<sequence>MIKTIKAQLEKEGLLAMDASDSDSDLSFLSSPTVRLNTEEEPKRREDEKIPRASPTSVVVVHKAEVEASSKDKAKGLMTKEDEERIVKEKKEKEERRKR</sequence>
<comment type="caution">
    <text evidence="1">The sequence shown here is derived from an EMBL/GenBank/DDBJ whole genome shotgun (WGS) entry which is preliminary data.</text>
</comment>
<proteinExistence type="predicted"/>
<organism evidence="1 2">
    <name type="scientific">Smallanthus sonchifolius</name>
    <dbReference type="NCBI Taxonomy" id="185202"/>
    <lineage>
        <taxon>Eukaryota</taxon>
        <taxon>Viridiplantae</taxon>
        <taxon>Streptophyta</taxon>
        <taxon>Embryophyta</taxon>
        <taxon>Tracheophyta</taxon>
        <taxon>Spermatophyta</taxon>
        <taxon>Magnoliopsida</taxon>
        <taxon>eudicotyledons</taxon>
        <taxon>Gunneridae</taxon>
        <taxon>Pentapetalae</taxon>
        <taxon>asterids</taxon>
        <taxon>campanulids</taxon>
        <taxon>Asterales</taxon>
        <taxon>Asteraceae</taxon>
        <taxon>Asteroideae</taxon>
        <taxon>Heliantheae alliance</taxon>
        <taxon>Millerieae</taxon>
        <taxon>Smallanthus</taxon>
    </lineage>
</organism>
<evidence type="ECO:0000313" key="1">
    <source>
        <dbReference type="EMBL" id="KAI3712443.1"/>
    </source>
</evidence>
<reference evidence="2" key="1">
    <citation type="journal article" date="2022" name="Mol. Ecol. Resour.">
        <title>The genomes of chicory, endive, great burdock and yacon provide insights into Asteraceae palaeo-polyploidization history and plant inulin production.</title>
        <authorList>
            <person name="Fan W."/>
            <person name="Wang S."/>
            <person name="Wang H."/>
            <person name="Wang A."/>
            <person name="Jiang F."/>
            <person name="Liu H."/>
            <person name="Zhao H."/>
            <person name="Xu D."/>
            <person name="Zhang Y."/>
        </authorList>
    </citation>
    <scope>NUCLEOTIDE SEQUENCE [LARGE SCALE GENOMIC DNA]</scope>
    <source>
        <strain evidence="2">cv. Yunnan</strain>
    </source>
</reference>
<reference evidence="1 2" key="2">
    <citation type="journal article" date="2022" name="Mol. Ecol. Resour.">
        <title>The genomes of chicory, endive, great burdock and yacon provide insights into Asteraceae paleo-polyploidization history and plant inulin production.</title>
        <authorList>
            <person name="Fan W."/>
            <person name="Wang S."/>
            <person name="Wang H."/>
            <person name="Wang A."/>
            <person name="Jiang F."/>
            <person name="Liu H."/>
            <person name="Zhao H."/>
            <person name="Xu D."/>
            <person name="Zhang Y."/>
        </authorList>
    </citation>
    <scope>NUCLEOTIDE SEQUENCE [LARGE SCALE GENOMIC DNA]</scope>
    <source>
        <strain evidence="2">cv. Yunnan</strain>
        <tissue evidence="1">Leaves</tissue>
    </source>
</reference>
<accession>A0ACB9AST6</accession>
<keyword evidence="2" id="KW-1185">Reference proteome</keyword>
<protein>
    <submittedName>
        <fullName evidence="1">Uncharacterized protein</fullName>
    </submittedName>
</protein>
<name>A0ACB9AST6_9ASTR</name>
<evidence type="ECO:0000313" key="2">
    <source>
        <dbReference type="Proteomes" id="UP001056120"/>
    </source>
</evidence>